<keyword evidence="5" id="KW-0378">Hydrolase</keyword>
<feature type="non-terminal residue" evidence="10">
    <location>
        <position position="1"/>
    </location>
</feature>
<feature type="transmembrane region" description="Helical" evidence="9">
    <location>
        <begin position="129"/>
        <end position="149"/>
    </location>
</feature>
<keyword evidence="9" id="KW-0472">Membrane</keyword>
<dbReference type="GO" id="GO:0046872">
    <property type="term" value="F:metal ion binding"/>
    <property type="evidence" value="ECO:0007669"/>
    <property type="project" value="UniProtKB-KW"/>
</dbReference>
<evidence type="ECO:0000256" key="1">
    <source>
        <dbReference type="ARBA" id="ARBA00009547"/>
    </source>
</evidence>
<accession>A0AAD5U8Y6</accession>
<evidence type="ECO:0000256" key="7">
    <source>
        <dbReference type="ARBA" id="ARBA00023180"/>
    </source>
</evidence>
<keyword evidence="4" id="KW-0255">Endonuclease</keyword>
<keyword evidence="7" id="KW-0325">Glycoprotein</keyword>
<dbReference type="GO" id="GO:0003676">
    <property type="term" value="F:nucleic acid binding"/>
    <property type="evidence" value="ECO:0007669"/>
    <property type="project" value="InterPro"/>
</dbReference>
<gene>
    <name evidence="10" type="ORF">HK103_003064</name>
</gene>
<keyword evidence="9" id="KW-1133">Transmembrane helix</keyword>
<keyword evidence="6" id="KW-1015">Disulfide bond</keyword>
<dbReference type="GO" id="GO:0004519">
    <property type="term" value="F:endonuclease activity"/>
    <property type="evidence" value="ECO:0007669"/>
    <property type="project" value="UniProtKB-KW"/>
</dbReference>
<dbReference type="Gene3D" id="1.10.575.10">
    <property type="entry name" value="P1 Nuclease"/>
    <property type="match status" value="1"/>
</dbReference>
<keyword evidence="3" id="KW-0479">Metal-binding</keyword>
<evidence type="ECO:0000256" key="8">
    <source>
        <dbReference type="SAM" id="MobiDB-lite"/>
    </source>
</evidence>
<dbReference type="InterPro" id="IPR003154">
    <property type="entry name" value="S1/P1nuclease"/>
</dbReference>
<comment type="similarity">
    <text evidence="1">Belongs to the nuclease type I family.</text>
</comment>
<dbReference type="GO" id="GO:0016788">
    <property type="term" value="F:hydrolase activity, acting on ester bonds"/>
    <property type="evidence" value="ECO:0007669"/>
    <property type="project" value="InterPro"/>
</dbReference>
<evidence type="ECO:0000256" key="9">
    <source>
        <dbReference type="SAM" id="Phobius"/>
    </source>
</evidence>
<evidence type="ECO:0000256" key="6">
    <source>
        <dbReference type="ARBA" id="ARBA00023157"/>
    </source>
</evidence>
<keyword evidence="11" id="KW-1185">Reference proteome</keyword>
<dbReference type="GO" id="GO:0006308">
    <property type="term" value="P:DNA catabolic process"/>
    <property type="evidence" value="ECO:0007669"/>
    <property type="project" value="InterPro"/>
</dbReference>
<sequence>GIYDLTKVGNSAAAVDWAIDANLFDCSKVWGPVDADPKQDFGGKYYQDVYSTAEKQIAKGGYRLAHLLNEIFQDCQIPGQPAPATTTQAPTQAPGYTSAAPQTTTAAKGYQGNGPAAATTTATYGSKPIYSSALASSVSVLAVVAFVFAL</sequence>
<reference evidence="10" key="1">
    <citation type="submission" date="2020-05" db="EMBL/GenBank/DDBJ databases">
        <title>Phylogenomic resolution of chytrid fungi.</title>
        <authorList>
            <person name="Stajich J.E."/>
            <person name="Amses K."/>
            <person name="Simmons R."/>
            <person name="Seto K."/>
            <person name="Myers J."/>
            <person name="Bonds A."/>
            <person name="Quandt C.A."/>
            <person name="Barry K."/>
            <person name="Liu P."/>
            <person name="Grigoriev I."/>
            <person name="Longcore J.E."/>
            <person name="James T.Y."/>
        </authorList>
    </citation>
    <scope>NUCLEOTIDE SEQUENCE</scope>
    <source>
        <strain evidence="10">PLAUS21</strain>
    </source>
</reference>
<evidence type="ECO:0000256" key="5">
    <source>
        <dbReference type="ARBA" id="ARBA00022801"/>
    </source>
</evidence>
<evidence type="ECO:0000313" key="10">
    <source>
        <dbReference type="EMBL" id="KAJ3250877.1"/>
    </source>
</evidence>
<evidence type="ECO:0000256" key="2">
    <source>
        <dbReference type="ARBA" id="ARBA00022722"/>
    </source>
</evidence>
<dbReference type="EMBL" id="JADGKB010000216">
    <property type="protein sequence ID" value="KAJ3250877.1"/>
    <property type="molecule type" value="Genomic_DNA"/>
</dbReference>
<feature type="compositionally biased region" description="Low complexity" evidence="8">
    <location>
        <begin position="82"/>
        <end position="94"/>
    </location>
</feature>
<keyword evidence="2" id="KW-0540">Nuclease</keyword>
<feature type="region of interest" description="Disordered" evidence="8">
    <location>
        <begin position="81"/>
        <end position="101"/>
    </location>
</feature>
<keyword evidence="9" id="KW-0812">Transmembrane</keyword>
<proteinExistence type="inferred from homology"/>
<evidence type="ECO:0000256" key="4">
    <source>
        <dbReference type="ARBA" id="ARBA00022759"/>
    </source>
</evidence>
<dbReference type="AlphaFoldDB" id="A0AAD5U8Y6"/>
<evidence type="ECO:0000256" key="3">
    <source>
        <dbReference type="ARBA" id="ARBA00022723"/>
    </source>
</evidence>
<dbReference type="InterPro" id="IPR008947">
    <property type="entry name" value="PLipase_C/P1_nuclease_dom_sf"/>
</dbReference>
<protein>
    <submittedName>
        <fullName evidence="10">Uncharacterized protein</fullName>
    </submittedName>
</protein>
<organism evidence="10 11">
    <name type="scientific">Boothiomyces macroporosus</name>
    <dbReference type="NCBI Taxonomy" id="261099"/>
    <lineage>
        <taxon>Eukaryota</taxon>
        <taxon>Fungi</taxon>
        <taxon>Fungi incertae sedis</taxon>
        <taxon>Chytridiomycota</taxon>
        <taxon>Chytridiomycota incertae sedis</taxon>
        <taxon>Chytridiomycetes</taxon>
        <taxon>Rhizophydiales</taxon>
        <taxon>Terramycetaceae</taxon>
        <taxon>Boothiomyces</taxon>
    </lineage>
</organism>
<comment type="caution">
    <text evidence="10">The sequence shown here is derived from an EMBL/GenBank/DDBJ whole genome shotgun (WGS) entry which is preliminary data.</text>
</comment>
<dbReference type="Pfam" id="PF02265">
    <property type="entry name" value="S1-P1_nuclease"/>
    <property type="match status" value="1"/>
</dbReference>
<dbReference type="Proteomes" id="UP001210925">
    <property type="component" value="Unassembled WGS sequence"/>
</dbReference>
<evidence type="ECO:0000313" key="11">
    <source>
        <dbReference type="Proteomes" id="UP001210925"/>
    </source>
</evidence>
<name>A0AAD5U8Y6_9FUNG</name>
<dbReference type="SUPFAM" id="SSF48537">
    <property type="entry name" value="Phospholipase C/P1 nuclease"/>
    <property type="match status" value="1"/>
</dbReference>